<proteinExistence type="predicted"/>
<keyword evidence="1" id="KW-0472">Membrane</keyword>
<organism evidence="2 3">
    <name type="scientific">Brevibacillus fortis</name>
    <dbReference type="NCBI Taxonomy" id="2126352"/>
    <lineage>
        <taxon>Bacteria</taxon>
        <taxon>Bacillati</taxon>
        <taxon>Bacillota</taxon>
        <taxon>Bacilli</taxon>
        <taxon>Bacillales</taxon>
        <taxon>Paenibacillaceae</taxon>
        <taxon>Brevibacillus</taxon>
    </lineage>
</organism>
<accession>A0A2P7UMW0</accession>
<feature type="transmembrane region" description="Helical" evidence="1">
    <location>
        <begin position="33"/>
        <end position="54"/>
    </location>
</feature>
<dbReference type="EMBL" id="PXZM01000045">
    <property type="protein sequence ID" value="PSJ88287.1"/>
    <property type="molecule type" value="Genomic_DNA"/>
</dbReference>
<name>A0A2P7UMW0_9BACL</name>
<keyword evidence="3" id="KW-1185">Reference proteome</keyword>
<dbReference type="RefSeq" id="WP_106841388.1">
    <property type="nucleotide sequence ID" value="NZ_JARMEZ010000011.1"/>
</dbReference>
<sequence>MNKWISNVGGLLGGYALLKAPVAGSFLNGLDPLIDGVGLTTVVVFAGALIYSGVRDWFKG</sequence>
<dbReference type="AlphaFoldDB" id="A0A2P7UMW0"/>
<evidence type="ECO:0000313" key="2">
    <source>
        <dbReference type="EMBL" id="PSJ88287.1"/>
    </source>
</evidence>
<comment type="caution">
    <text evidence="2">The sequence shown here is derived from an EMBL/GenBank/DDBJ whole genome shotgun (WGS) entry which is preliminary data.</text>
</comment>
<dbReference type="OrthoDB" id="2439445at2"/>
<evidence type="ECO:0000256" key="1">
    <source>
        <dbReference type="SAM" id="Phobius"/>
    </source>
</evidence>
<dbReference type="Proteomes" id="UP000240419">
    <property type="component" value="Unassembled WGS sequence"/>
</dbReference>
<keyword evidence="1" id="KW-1133">Transmembrane helix</keyword>
<protein>
    <submittedName>
        <fullName evidence="2">Uncharacterized protein</fullName>
    </submittedName>
</protein>
<reference evidence="2 3" key="1">
    <citation type="submission" date="2018-03" db="EMBL/GenBank/DDBJ databases">
        <title>Brevisbacillus phylogenomics.</title>
        <authorList>
            <person name="Dunlap C."/>
        </authorList>
    </citation>
    <scope>NUCLEOTIDE SEQUENCE [LARGE SCALE GENOMIC DNA]</scope>
    <source>
        <strain evidence="2 3">NRRL NRS-1210</strain>
    </source>
</reference>
<evidence type="ECO:0000313" key="3">
    <source>
        <dbReference type="Proteomes" id="UP000240419"/>
    </source>
</evidence>
<gene>
    <name evidence="2" type="ORF">C7R93_25345</name>
</gene>
<keyword evidence="1" id="KW-0812">Transmembrane</keyword>